<dbReference type="EnsemblMetazoa" id="AARA014191-RA">
    <property type="protein sequence ID" value="AARA014191-PA"/>
    <property type="gene ID" value="AARA014191"/>
</dbReference>
<accession>A0A182IFC3</accession>
<proteinExistence type="predicted"/>
<dbReference type="Proteomes" id="UP000075840">
    <property type="component" value="Unassembled WGS sequence"/>
</dbReference>
<dbReference type="AlphaFoldDB" id="A0A182IFC3"/>
<dbReference type="VEuPathDB" id="VectorBase:AARA014191"/>
<keyword evidence="2" id="KW-1185">Reference proteome</keyword>
<organism evidence="1 2">
    <name type="scientific">Anopheles arabiensis</name>
    <name type="common">Mosquito</name>
    <dbReference type="NCBI Taxonomy" id="7173"/>
    <lineage>
        <taxon>Eukaryota</taxon>
        <taxon>Metazoa</taxon>
        <taxon>Ecdysozoa</taxon>
        <taxon>Arthropoda</taxon>
        <taxon>Hexapoda</taxon>
        <taxon>Insecta</taxon>
        <taxon>Pterygota</taxon>
        <taxon>Neoptera</taxon>
        <taxon>Endopterygota</taxon>
        <taxon>Diptera</taxon>
        <taxon>Nematocera</taxon>
        <taxon>Culicoidea</taxon>
        <taxon>Culicidae</taxon>
        <taxon>Anophelinae</taxon>
        <taxon>Anopheles</taxon>
    </lineage>
</organism>
<evidence type="ECO:0000313" key="1">
    <source>
        <dbReference type="EnsemblMetazoa" id="AARA014191-PA"/>
    </source>
</evidence>
<name>A0A182IFC3_ANOAR</name>
<sequence>MRLRLIVFLIAICIVATLGVFKCASLLILGHSFVLRTLGEALLAFHPPCFLICPLLRPILIYVTCLPNISLVYLSILVLACLTRPLM</sequence>
<protein>
    <submittedName>
        <fullName evidence="1">Uncharacterized protein</fullName>
    </submittedName>
</protein>
<reference evidence="1" key="1">
    <citation type="submission" date="2022-08" db="UniProtKB">
        <authorList>
            <consortium name="EnsemblMetazoa"/>
        </authorList>
    </citation>
    <scope>IDENTIFICATION</scope>
    <source>
        <strain evidence="1">Dongola</strain>
    </source>
</reference>
<dbReference type="EMBL" id="APCN01000916">
    <property type="status" value="NOT_ANNOTATED_CDS"/>
    <property type="molecule type" value="Genomic_DNA"/>
</dbReference>
<evidence type="ECO:0000313" key="2">
    <source>
        <dbReference type="Proteomes" id="UP000075840"/>
    </source>
</evidence>